<dbReference type="Proteomes" id="UP000004848">
    <property type="component" value="Unassembled WGS sequence"/>
</dbReference>
<proteinExistence type="predicted"/>
<name>A0NVS5_ROSAI</name>
<comment type="caution">
    <text evidence="2">The sequence shown here is derived from an EMBL/GenBank/DDBJ whole genome shotgun (WGS) entry which is preliminary data.</text>
</comment>
<protein>
    <submittedName>
        <fullName evidence="2">Uncharacterized protein</fullName>
    </submittedName>
</protein>
<accession>A0NVS5</accession>
<reference evidence="2 3" key="1">
    <citation type="submission" date="2006-05" db="EMBL/GenBank/DDBJ databases">
        <authorList>
            <person name="King G."/>
            <person name="Ferriera S."/>
            <person name="Johnson J."/>
            <person name="Kravitz S."/>
            <person name="Beeson K."/>
            <person name="Sutton G."/>
            <person name="Rogers Y.-H."/>
            <person name="Friedman R."/>
            <person name="Frazier M."/>
            <person name="Venter J.C."/>
        </authorList>
    </citation>
    <scope>NUCLEOTIDE SEQUENCE [LARGE SCALE GENOMIC DNA]</scope>
    <source>
        <strain evidence="3">ATCC 25650 / DSM 13394 / JCM 20685 / NBRC 16684 / NCIMB 2208 / IAM 12614 / B1</strain>
    </source>
</reference>
<sequence length="42" mass="4576">MRHELVRPGGGSGPVWLGHAHLILFRFIAHISIFPAKLSAVS</sequence>
<dbReference type="AlphaFoldDB" id="A0NVS5"/>
<keyword evidence="1" id="KW-1133">Transmembrane helix</keyword>
<gene>
    <name evidence="2" type="ORF">SIAM614_19741</name>
</gene>
<evidence type="ECO:0000313" key="2">
    <source>
        <dbReference type="EMBL" id="EAV43090.1"/>
    </source>
</evidence>
<feature type="transmembrane region" description="Helical" evidence="1">
    <location>
        <begin position="15"/>
        <end position="36"/>
    </location>
</feature>
<dbReference type="EMBL" id="AAUW01000011">
    <property type="protein sequence ID" value="EAV43090.1"/>
    <property type="molecule type" value="Genomic_DNA"/>
</dbReference>
<keyword evidence="1" id="KW-0812">Transmembrane</keyword>
<organism evidence="2 3">
    <name type="scientific">Roseibium aggregatum (strain ATCC 25650 / DSM 13394 / JCM 20685 / NBRC 16684 / NCIMB 2208 / IAM 12614 / B1)</name>
    <name type="common">Stappia aggregata</name>
    <dbReference type="NCBI Taxonomy" id="384765"/>
    <lineage>
        <taxon>Bacteria</taxon>
        <taxon>Pseudomonadati</taxon>
        <taxon>Pseudomonadota</taxon>
        <taxon>Alphaproteobacteria</taxon>
        <taxon>Hyphomicrobiales</taxon>
        <taxon>Stappiaceae</taxon>
        <taxon>Roseibium</taxon>
    </lineage>
</organism>
<evidence type="ECO:0000313" key="3">
    <source>
        <dbReference type="Proteomes" id="UP000004848"/>
    </source>
</evidence>
<keyword evidence="1" id="KW-0472">Membrane</keyword>
<evidence type="ECO:0000256" key="1">
    <source>
        <dbReference type="SAM" id="Phobius"/>
    </source>
</evidence>